<evidence type="ECO:0000259" key="1">
    <source>
        <dbReference type="Pfam" id="PF13399"/>
    </source>
</evidence>
<dbReference type="Pfam" id="PF13399">
    <property type="entry name" value="LytR_C"/>
    <property type="match status" value="1"/>
</dbReference>
<protein>
    <recommendedName>
        <fullName evidence="1">LytR/CpsA/Psr regulator C-terminal domain-containing protein</fullName>
    </recommendedName>
</protein>
<dbReference type="Gene3D" id="3.30.70.2390">
    <property type="match status" value="1"/>
</dbReference>
<reference evidence="2 3" key="1">
    <citation type="submission" date="2021-05" db="EMBL/GenBank/DDBJ databases">
        <title>Complete genome of Nocardioides aquaticus KCTC 9944T isolated from meromictic and hypersaline Ekho Lake, Antarctica.</title>
        <authorList>
            <person name="Hwang K."/>
            <person name="Kim K.M."/>
            <person name="Choe H."/>
        </authorList>
    </citation>
    <scope>NUCLEOTIDE SEQUENCE [LARGE SCALE GENOMIC DNA]</scope>
    <source>
        <strain evidence="2 3">KCTC 9944</strain>
    </source>
</reference>
<keyword evidence="3" id="KW-1185">Reference proteome</keyword>
<feature type="domain" description="LytR/CpsA/Psr regulator C-terminal" evidence="1">
    <location>
        <begin position="56"/>
        <end position="142"/>
    </location>
</feature>
<dbReference type="InterPro" id="IPR027381">
    <property type="entry name" value="LytR/CpsA/Psr_C"/>
</dbReference>
<dbReference type="Proteomes" id="UP000679307">
    <property type="component" value="Chromosome"/>
</dbReference>
<sequence>MGPRLRTALTMLVLLAVVLGAAAWGWTRLTSPVGEAASGPCTDTELAAGDRVTTDQVVVTVLNAGSRSGLAGRVTNDLVDQGFVEGRSTNAPSGTEVTRVQIWTDSPRSPEVRLVRSYLGNVNVVRRDAVGEGVTVVVGDNFEELSDGRARVGVREDTTACLAG</sequence>
<evidence type="ECO:0000313" key="2">
    <source>
        <dbReference type="EMBL" id="QVT77988.1"/>
    </source>
</evidence>
<name>A0ABX8EH56_9ACTN</name>
<gene>
    <name evidence="2" type="ORF">ENKNEFLB_00358</name>
</gene>
<dbReference type="RefSeq" id="WP_214057638.1">
    <property type="nucleotide sequence ID" value="NZ_BAAAHS010000135.1"/>
</dbReference>
<dbReference type="EMBL" id="CP075371">
    <property type="protein sequence ID" value="QVT77988.1"/>
    <property type="molecule type" value="Genomic_DNA"/>
</dbReference>
<organism evidence="2 3">
    <name type="scientific">Nocardioides aquaticus</name>
    <dbReference type="NCBI Taxonomy" id="160826"/>
    <lineage>
        <taxon>Bacteria</taxon>
        <taxon>Bacillati</taxon>
        <taxon>Actinomycetota</taxon>
        <taxon>Actinomycetes</taxon>
        <taxon>Propionibacteriales</taxon>
        <taxon>Nocardioidaceae</taxon>
        <taxon>Nocardioides</taxon>
    </lineage>
</organism>
<evidence type="ECO:0000313" key="3">
    <source>
        <dbReference type="Proteomes" id="UP000679307"/>
    </source>
</evidence>
<proteinExistence type="predicted"/>
<accession>A0ABX8EH56</accession>